<dbReference type="InterPro" id="IPR007445">
    <property type="entry name" value="PilO"/>
</dbReference>
<keyword evidence="2" id="KW-1133">Transmembrane helix</keyword>
<evidence type="ECO:0000313" key="4">
    <source>
        <dbReference type="Proteomes" id="UP000262832"/>
    </source>
</evidence>
<dbReference type="PIRSF" id="PIRSF016482">
    <property type="entry name" value="PilO"/>
    <property type="match status" value="1"/>
</dbReference>
<dbReference type="Gene3D" id="3.30.70.60">
    <property type="match status" value="1"/>
</dbReference>
<dbReference type="Proteomes" id="UP000262832">
    <property type="component" value="Chromosome I"/>
</dbReference>
<evidence type="ECO:0000313" key="3">
    <source>
        <dbReference type="EMBL" id="AXY00150.1"/>
    </source>
</evidence>
<feature type="transmembrane region" description="Helical" evidence="2">
    <location>
        <begin position="20"/>
        <end position="40"/>
    </location>
</feature>
<keyword evidence="4" id="KW-1185">Reference proteome</keyword>
<keyword evidence="2" id="KW-0812">Transmembrane</keyword>
<dbReference type="InterPro" id="IPR014717">
    <property type="entry name" value="Transl_elong_EF1B/ribsomal_bS6"/>
</dbReference>
<proteinExistence type="predicted"/>
<gene>
    <name evidence="3" type="ORF">D1115_01650</name>
</gene>
<name>A0ABN5PAU5_9VIBR</name>
<keyword evidence="2" id="KW-0472">Membrane</keyword>
<dbReference type="Gene3D" id="1.10.287.540">
    <property type="entry name" value="Helix hairpin bin"/>
    <property type="match status" value="1"/>
</dbReference>
<protein>
    <submittedName>
        <fullName evidence="3">Fimbrial protein</fullName>
    </submittedName>
</protein>
<accession>A0ABN5PAU5</accession>
<reference evidence="3 4" key="1">
    <citation type="submission" date="2018-08" db="EMBL/GenBank/DDBJ databases">
        <title>Genomic taxonomy of the Vibrionaceae family.</title>
        <authorList>
            <person name="Gomez-Gil B."/>
            <person name="Tanaka M."/>
            <person name="Sawabe T."/>
            <person name="Enciso-Ibarra K."/>
        </authorList>
    </citation>
    <scope>NUCLEOTIDE SEQUENCE [LARGE SCALE GENOMIC DNA]</scope>
    <source>
        <strain evidence="3 4">CAIM 1831</strain>
    </source>
</reference>
<organism evidence="3 4">
    <name type="scientific">Vibrio alfacsensis</name>
    <dbReference type="NCBI Taxonomy" id="1074311"/>
    <lineage>
        <taxon>Bacteria</taxon>
        <taxon>Pseudomonadati</taxon>
        <taxon>Pseudomonadota</taxon>
        <taxon>Gammaproteobacteria</taxon>
        <taxon>Vibrionales</taxon>
        <taxon>Vibrionaceae</taxon>
        <taxon>Vibrio</taxon>
    </lineage>
</organism>
<feature type="coiled-coil region" evidence="1">
    <location>
        <begin position="71"/>
        <end position="98"/>
    </location>
</feature>
<evidence type="ECO:0000256" key="2">
    <source>
        <dbReference type="SAM" id="Phobius"/>
    </source>
</evidence>
<dbReference type="RefSeq" id="WP_128810018.1">
    <property type="nucleotide sequence ID" value="NZ_CP032093.1"/>
</dbReference>
<dbReference type="EMBL" id="CP032093">
    <property type="protein sequence ID" value="AXY00150.1"/>
    <property type="molecule type" value="Genomic_DNA"/>
</dbReference>
<dbReference type="PANTHER" id="PTHR39555">
    <property type="entry name" value="FIMBRIAL ASSEMBLY PROTEIN PILO-LIKE PROTEIN-RELATED"/>
    <property type="match status" value="1"/>
</dbReference>
<keyword evidence="1" id="KW-0175">Coiled coil</keyword>
<sequence>MVNWQDLDVDEMLEWPIQAQTVAILIFIFALQIVGYWFYLKPENQRLNDLVQKEQSLRTEFQIKANRAAALPQLQSQVDELTSRYDQLLQQLPAEKELATMLASINQLGIDSNLKFTRMDWGQKQVEHFFYRLPLELELTGDFHDIGRFTQAMAELPRIIVFQDAIWQRVSQESESLHFRIKANTYQLKSEDNKNEK</sequence>
<dbReference type="Pfam" id="PF04350">
    <property type="entry name" value="PilO"/>
    <property type="match status" value="1"/>
</dbReference>
<evidence type="ECO:0000256" key="1">
    <source>
        <dbReference type="SAM" id="Coils"/>
    </source>
</evidence>
<dbReference type="PANTHER" id="PTHR39555:SF1">
    <property type="entry name" value="TYPE IV PILUS INNER MEMBRANE COMPONENT PILO"/>
    <property type="match status" value="1"/>
</dbReference>